<evidence type="ECO:0000256" key="1">
    <source>
        <dbReference type="ARBA" id="ARBA00004141"/>
    </source>
</evidence>
<feature type="transmembrane region" description="Helical" evidence="18">
    <location>
        <begin position="665"/>
        <end position="689"/>
    </location>
</feature>
<dbReference type="HAMAP" id="MF_00323">
    <property type="entry name" value="Ferrochelatase"/>
    <property type="match status" value="1"/>
</dbReference>
<evidence type="ECO:0000256" key="17">
    <source>
        <dbReference type="RuleBase" id="RU004185"/>
    </source>
</evidence>
<keyword evidence="6" id="KW-0999">Mitochondrion inner membrane</keyword>
<evidence type="ECO:0000256" key="10">
    <source>
        <dbReference type="ARBA" id="ARBA00023133"/>
    </source>
</evidence>
<evidence type="ECO:0000256" key="18">
    <source>
        <dbReference type="SAM" id="Phobius"/>
    </source>
</evidence>
<evidence type="ECO:0000256" key="13">
    <source>
        <dbReference type="ARBA" id="ARBA00023244"/>
    </source>
</evidence>
<keyword evidence="12" id="KW-0456">Lyase</keyword>
<proteinExistence type="inferred from homology"/>
<dbReference type="InterPro" id="IPR036259">
    <property type="entry name" value="MFS_trans_sf"/>
</dbReference>
<evidence type="ECO:0000313" key="20">
    <source>
        <dbReference type="Proteomes" id="UP000324241"/>
    </source>
</evidence>
<keyword evidence="18" id="KW-1133">Transmembrane helix</keyword>
<dbReference type="InterPro" id="IPR019772">
    <property type="entry name" value="Ferrochelatase_AS"/>
</dbReference>
<dbReference type="GO" id="GO:0006783">
    <property type="term" value="P:heme biosynthetic process"/>
    <property type="evidence" value="ECO:0007669"/>
    <property type="project" value="UniProtKB-KW"/>
</dbReference>
<comment type="caution">
    <text evidence="19">The sequence shown here is derived from an EMBL/GenBank/DDBJ whole genome shotgun (WGS) entry which is preliminary data.</text>
</comment>
<dbReference type="UniPathway" id="UPA00252">
    <property type="reaction ID" value="UER00325"/>
</dbReference>
<dbReference type="GeneID" id="54333459"/>
<dbReference type="EMBL" id="QUQM01000008">
    <property type="protein sequence ID" value="KAA8641819.1"/>
    <property type="molecule type" value="Genomic_DNA"/>
</dbReference>
<organism evidence="19 20">
    <name type="scientific">Aspergillus tanneri</name>
    <dbReference type="NCBI Taxonomy" id="1220188"/>
    <lineage>
        <taxon>Eukaryota</taxon>
        <taxon>Fungi</taxon>
        <taxon>Dikarya</taxon>
        <taxon>Ascomycota</taxon>
        <taxon>Pezizomycotina</taxon>
        <taxon>Eurotiomycetes</taxon>
        <taxon>Eurotiomycetidae</taxon>
        <taxon>Eurotiales</taxon>
        <taxon>Aspergillaceae</taxon>
        <taxon>Aspergillus</taxon>
        <taxon>Aspergillus subgen. Circumdati</taxon>
    </lineage>
</organism>
<evidence type="ECO:0000256" key="15">
    <source>
        <dbReference type="ARBA" id="ARBA00032440"/>
    </source>
</evidence>
<reference evidence="19 20" key="1">
    <citation type="submission" date="2019-08" db="EMBL/GenBank/DDBJ databases">
        <title>The genome sequence of a newly discovered highly antifungal drug resistant Aspergillus species, Aspergillus tanneri NIH 1004.</title>
        <authorList>
            <person name="Mounaud S."/>
            <person name="Singh I."/>
            <person name="Joardar V."/>
            <person name="Pakala S."/>
            <person name="Pakala S."/>
            <person name="Venepally P."/>
            <person name="Chung J.K."/>
            <person name="Losada L."/>
            <person name="Nierman W.C."/>
        </authorList>
    </citation>
    <scope>NUCLEOTIDE SEQUENCE [LARGE SCALE GENOMIC DNA]</scope>
    <source>
        <strain evidence="19 20">NIH1004</strain>
    </source>
</reference>
<dbReference type="VEuPathDB" id="FungiDB:EYZ11_006486"/>
<feature type="transmembrane region" description="Helical" evidence="18">
    <location>
        <begin position="411"/>
        <end position="429"/>
    </location>
</feature>
<dbReference type="GO" id="GO:0004325">
    <property type="term" value="F:ferrochelatase activity"/>
    <property type="evidence" value="ECO:0007669"/>
    <property type="project" value="UniProtKB-EC"/>
</dbReference>
<evidence type="ECO:0000256" key="5">
    <source>
        <dbReference type="ARBA" id="ARBA00021249"/>
    </source>
</evidence>
<dbReference type="Gene3D" id="3.40.50.1400">
    <property type="match status" value="2"/>
</dbReference>
<dbReference type="Gene3D" id="1.20.1250.20">
    <property type="entry name" value="MFS general substrate transporter like domains"/>
    <property type="match status" value="1"/>
</dbReference>
<comment type="pathway">
    <text evidence="3">Porphyrin-containing compound metabolism; protoheme biosynthesis; protoheme from protoporphyrin-IX: step 1/1.</text>
</comment>
<feature type="transmembrane region" description="Helical" evidence="18">
    <location>
        <begin position="796"/>
        <end position="818"/>
    </location>
</feature>
<feature type="transmembrane region" description="Helical" evidence="18">
    <location>
        <begin position="470"/>
        <end position="493"/>
    </location>
</feature>
<name>A0A5M9MBC2_9EURO</name>
<dbReference type="NCBIfam" id="TIGR00109">
    <property type="entry name" value="hemH"/>
    <property type="match status" value="1"/>
</dbReference>
<dbReference type="OrthoDB" id="3026777at2759"/>
<feature type="transmembrane region" description="Helical" evidence="18">
    <location>
        <begin position="862"/>
        <end position="880"/>
    </location>
</feature>
<gene>
    <name evidence="19" type="ORF">ATNIH1004_010758</name>
</gene>
<dbReference type="PROSITE" id="PS00534">
    <property type="entry name" value="FERROCHELATASE"/>
    <property type="match status" value="1"/>
</dbReference>
<dbReference type="GO" id="GO:0022857">
    <property type="term" value="F:transmembrane transporter activity"/>
    <property type="evidence" value="ECO:0007669"/>
    <property type="project" value="InterPro"/>
</dbReference>
<dbReference type="CDD" id="cd03411">
    <property type="entry name" value="Ferrochelatase_N"/>
    <property type="match status" value="1"/>
</dbReference>
<dbReference type="SUPFAM" id="SSF53800">
    <property type="entry name" value="Chelatase"/>
    <property type="match status" value="1"/>
</dbReference>
<evidence type="ECO:0000256" key="8">
    <source>
        <dbReference type="ARBA" id="ARBA00023004"/>
    </source>
</evidence>
<dbReference type="EC" id="4.98.1.1" evidence="16"/>
<dbReference type="GO" id="GO:0005743">
    <property type="term" value="C:mitochondrial inner membrane"/>
    <property type="evidence" value="ECO:0007669"/>
    <property type="project" value="UniProtKB-SubCell"/>
</dbReference>
<feature type="transmembrane region" description="Helical" evidence="18">
    <location>
        <begin position="441"/>
        <end position="464"/>
    </location>
</feature>
<evidence type="ECO:0000256" key="16">
    <source>
        <dbReference type="ARBA" id="ARBA00034332"/>
    </source>
</evidence>
<keyword evidence="11 18" id="KW-0472">Membrane</keyword>
<dbReference type="VEuPathDB" id="FungiDB:EYZ11_006477"/>
<keyword evidence="7" id="KW-0809">Transit peptide</keyword>
<dbReference type="Pfam" id="PF00762">
    <property type="entry name" value="Ferrochelatase"/>
    <property type="match status" value="1"/>
</dbReference>
<evidence type="ECO:0000256" key="7">
    <source>
        <dbReference type="ARBA" id="ARBA00022946"/>
    </source>
</evidence>
<evidence type="ECO:0000256" key="4">
    <source>
        <dbReference type="ARBA" id="ARBA00007718"/>
    </source>
</evidence>
<evidence type="ECO:0000256" key="11">
    <source>
        <dbReference type="ARBA" id="ARBA00023136"/>
    </source>
</evidence>
<feature type="transmembrane region" description="Helical" evidence="18">
    <location>
        <begin position="627"/>
        <end position="653"/>
    </location>
</feature>
<keyword evidence="9" id="KW-0496">Mitochondrion</keyword>
<dbReference type="InterPro" id="IPR033659">
    <property type="entry name" value="Ferrochelatase_N"/>
</dbReference>
<dbReference type="Proteomes" id="UP000324241">
    <property type="component" value="Unassembled WGS sequence"/>
</dbReference>
<dbReference type="RefSeq" id="XP_033421181.1">
    <property type="nucleotide sequence ID" value="XM_033575326.1"/>
</dbReference>
<feature type="transmembrane region" description="Helical" evidence="18">
    <location>
        <begin position="505"/>
        <end position="529"/>
    </location>
</feature>
<dbReference type="PANTHER" id="PTHR11108">
    <property type="entry name" value="FERROCHELATASE"/>
    <property type="match status" value="1"/>
</dbReference>
<sequence>MALRRPFTLPQRLLRPVVRYADLRAGLATAVPPVTQGMTGSKGPTAMVFLNMGGPSITSEVEDFLSRLFADADLIPLGRLQSYLAPLIARRRTPKIIKQYSEIGGGSPIRKWSEYQCEEMCKLLDKLNPETAPHKPYVAFRYAAPLTEEMYSRLLKDGFGNGKGGRAVAFTQYPQYSCSTTGSSLNELWKWRNRLEGGRANGNADPGSIQWSVIDRWPTHPGLVEAFARNIEDQLKTYPEDKRSGVVLLFSAHSLPMSVVNRGDPYPAEVAATVHAVMQRLNFSNPYRLCWQSQVGPKAWLGAQTSDTVQEYVKRGQTDIILVPIAFTSDHIETLYELDLEVMEEANHPGVKRAESLNGNPVFIEALADIAQQHLQKGQAKDPDFLGPCIQLFEEMEKTKQVQSRVARLQLYLNLTGGILSALVSPRLGHLSDIYGRTRILAVNALGIMLSELVVVIVAANSAYMPSNALFLYALLDGLAGAFTSTMALTASYASDCTSPEKRSVAFGFLHGCFFIGTSGGPLLVALLLKLKGDIMFVFYCMLALNVLFFLAVLLVLPESLSKERQRAARVLCWENLSQKEDSWLSFKRWNPKNIFTPLSILFPVVGHPSKLFPNRRGASPALRRNIILLASIDTVGFGTAMAMSQILIIYAGYMFGWGNVESSIFIFIISAVRVVNLFVALPIVTWIFPEKQRQGDAILGSSMLEITLIRASLMIDMLGYGGFALAKSGSVLTLSGIVASLGGMGMPMLQSSITKHVPRDRIGQILGAKGLLHAMSRVIAPTVCNFIYSLTVGKYTQMVFVCLAAVFGVAFCSSLCLRPNGECLFARLRRCRGFTVMIPKSATNGTPAVPSRNALRVLRRLALAGSTVGSFCTVAAITYDVHRRVRVAERIVENKRALQTSAPNYDATSAAKRLARMMEAAEAGEFNGMDTFKEEDRKLHYAQPPHVERGSGTLSDEMSATGRVENVEEQTRAEAFLDAAHSNLVGTHNLRSTPRQSTDFRTRKHLRTPGAISQSGFVTKRVNADGDVDMWETTEAPERRSIPEQMQELLDRGRPIDAAQIFLDAHSSSLNGISSDRRELAVQTFYINCKEENVFVARSIFERLEEVDKISPGMWKILMFALAKKGCVESVATIYTHYMHKFQVSPELVDIVLRCLLESHRLTTAKWFLFRNLQADRDCGLCGAYLTGLWRKTRSIELLNGQLKKILTILPRLGKDPSDKLFNPVVKAYVEFGRLADAEALVKSMMTTYQLPLRCRTKGLLVYGKALACNWDGVEAGLQEMHELKLTSRRRDFMPIFDRIFLEYWVSHQGHQIRDFVIRYIDKFNIVPDRVLYKHILEAFVEKGNKAMIDEFTGMAHERSWKIPINEQEFLEILRSRRLALEGAPVGFWQMLQAARVKYGQASTSQQILGYDQHSFPIPEVNTMPFTQHPLPWYQRTLQEMTPSRPVDQYQKLHKQMAHYMHVGKMTEALKCFQNAKNAKFQVKQLHVELAVVATLLEHGLNAARALIEAEWRNIRHLVRFFPIFFRQIMEVDPSAEGEIIKMAVLRFYQLCWTNKNMIVKHHITIATSRRLIASCKPEWALDLMAAVYMSRYRRSTAFDGVCMKMFVRAFAALDNIPGIRWCILTGLARGAAVNRDFVVEVRRIIGILERKLHSNSLSAREASKTLEYLGHMADLLAKKCEGEPQIWELKSNPAVKRASRRRLKRPLDERRLYNNTDIRQVIEAWDEEYELEAVLGRIDTNPKSVAARWKEAQCLGQNQGVEE</sequence>
<evidence type="ECO:0000256" key="14">
    <source>
        <dbReference type="ARBA" id="ARBA00029619"/>
    </source>
</evidence>
<keyword evidence="10" id="KW-0350">Heme biosynthesis</keyword>
<dbReference type="VEuPathDB" id="FungiDB:EYZ11_006482"/>
<dbReference type="PANTHER" id="PTHR11108:SF1">
    <property type="entry name" value="FERROCHELATASE, MITOCHONDRIAL"/>
    <property type="match status" value="1"/>
</dbReference>
<dbReference type="InterPro" id="IPR001015">
    <property type="entry name" value="Ferrochelatase"/>
</dbReference>
<keyword evidence="18" id="KW-0812">Transmembrane</keyword>
<accession>A0A5M9MBC2</accession>
<dbReference type="InterPro" id="IPR011701">
    <property type="entry name" value="MFS"/>
</dbReference>
<keyword evidence="8" id="KW-0408">Iron</keyword>
<evidence type="ECO:0000256" key="12">
    <source>
        <dbReference type="ARBA" id="ARBA00023239"/>
    </source>
</evidence>
<dbReference type="InterPro" id="IPR033644">
    <property type="entry name" value="Ferrochelatase_C"/>
</dbReference>
<comment type="subcellular location">
    <subcellularLocation>
        <location evidence="1">Membrane</location>
        <topology evidence="1">Multi-pass membrane protein</topology>
    </subcellularLocation>
    <subcellularLocation>
        <location evidence="2">Mitochondrion inner membrane</location>
        <topology evidence="2">Peripheral membrane protein</topology>
        <orientation evidence="2">Matrix side</orientation>
    </subcellularLocation>
</comment>
<evidence type="ECO:0000256" key="9">
    <source>
        <dbReference type="ARBA" id="ARBA00023128"/>
    </source>
</evidence>
<evidence type="ECO:0000256" key="3">
    <source>
        <dbReference type="ARBA" id="ARBA00004943"/>
    </source>
</evidence>
<dbReference type="Pfam" id="PF07690">
    <property type="entry name" value="MFS_1"/>
    <property type="match status" value="1"/>
</dbReference>
<dbReference type="SUPFAM" id="SSF103473">
    <property type="entry name" value="MFS general substrate transporter"/>
    <property type="match status" value="1"/>
</dbReference>
<evidence type="ECO:0000256" key="2">
    <source>
        <dbReference type="ARBA" id="ARBA00004443"/>
    </source>
</evidence>
<dbReference type="FunFam" id="3.40.50.1400:FF:000003">
    <property type="entry name" value="Ferrochelatase"/>
    <property type="match status" value="1"/>
</dbReference>
<feature type="transmembrane region" description="Helical" evidence="18">
    <location>
        <begin position="535"/>
        <end position="557"/>
    </location>
</feature>
<evidence type="ECO:0000313" key="19">
    <source>
        <dbReference type="EMBL" id="KAA8641819.1"/>
    </source>
</evidence>
<comment type="similarity">
    <text evidence="4 17">Belongs to the ferrochelatase family.</text>
</comment>
<dbReference type="CDD" id="cd00419">
    <property type="entry name" value="Ferrochelatase_C"/>
    <property type="match status" value="1"/>
</dbReference>
<evidence type="ECO:0000256" key="6">
    <source>
        <dbReference type="ARBA" id="ARBA00022792"/>
    </source>
</evidence>
<keyword evidence="13" id="KW-0627">Porphyrin biosynthesis</keyword>
<protein>
    <recommendedName>
        <fullName evidence="5">Ferrochelatase, mitochondrial</fullName>
        <ecNumber evidence="16">4.98.1.1</ecNumber>
    </recommendedName>
    <alternativeName>
        <fullName evidence="15">Heme synthase</fullName>
    </alternativeName>
    <alternativeName>
        <fullName evidence="14">Protoheme ferro-lyase</fullName>
    </alternativeName>
</protein>